<reference evidence="1 2" key="1">
    <citation type="submission" date="2016-10" db="EMBL/GenBank/DDBJ databases">
        <authorList>
            <person name="de Groot N.N."/>
        </authorList>
    </citation>
    <scope>NUCLEOTIDE SEQUENCE [LARGE SCALE GENOMIC DNA]</scope>
    <source>
        <strain evidence="1 2">CGMCC 1.9109</strain>
    </source>
</reference>
<dbReference type="Proteomes" id="UP000183685">
    <property type="component" value="Unassembled WGS sequence"/>
</dbReference>
<keyword evidence="2" id="KW-1185">Reference proteome</keyword>
<dbReference type="EMBL" id="FNAK01000004">
    <property type="protein sequence ID" value="SDE06068.1"/>
    <property type="molecule type" value="Genomic_DNA"/>
</dbReference>
<organism evidence="1 2">
    <name type="scientific">Kordiimonas lacus</name>
    <dbReference type="NCBI Taxonomy" id="637679"/>
    <lineage>
        <taxon>Bacteria</taxon>
        <taxon>Pseudomonadati</taxon>
        <taxon>Pseudomonadota</taxon>
        <taxon>Alphaproteobacteria</taxon>
        <taxon>Kordiimonadales</taxon>
        <taxon>Kordiimonadaceae</taxon>
        <taxon>Kordiimonas</taxon>
    </lineage>
</organism>
<dbReference type="AlphaFoldDB" id="A0A1G6ZTR3"/>
<evidence type="ECO:0000313" key="2">
    <source>
        <dbReference type="Proteomes" id="UP000183685"/>
    </source>
</evidence>
<sequence length="326" mass="37005">MKTGGVTLKKIIIVRASPDWGGLSAKLQQQGRLAPSDYLPTPLPAGFPPNVPDILDLWNSSLAMDFFSVRAAVGAIAQKTWQKTGADYIMSVPDFIQWAATHPDEAVCLFPTDDDDFFAPHLFEGLAVADRPYIRRFPSPIYVDMLFNRPLDSRFPRLMPRLRRLYGRYPRKLALFAPLVRPGPDIDGLQTLACDYFCQTNNYALMGRGSDWGSKMHEVADHIDVSRVLDRFKYRWDDGPAKQIALTNKHPCSISRLMIMLREGFKGATLRRGLEEYVRSFDHLTLPADMAWMQTPLFQLRDLFANLLDAKSAEVYAETRRYNAGL</sequence>
<proteinExistence type="predicted"/>
<name>A0A1G6ZTR3_9PROT</name>
<accession>A0A1G6ZTR3</accession>
<protein>
    <submittedName>
        <fullName evidence="1">Uncharacterized protein</fullName>
    </submittedName>
</protein>
<evidence type="ECO:0000313" key="1">
    <source>
        <dbReference type="EMBL" id="SDE06068.1"/>
    </source>
</evidence>
<dbReference type="STRING" id="637679.GCA_001550055_01903"/>
<gene>
    <name evidence="1" type="ORF">SAMN04488071_1952</name>
</gene>